<comment type="function">
    <text evidence="5">Associates with the EF-Tu.GDP complex and induces the exchange of GDP to GTP. It remains bound to the aminoacyl-tRNA.EF-Tu.GTP complex up to the GTP hydrolysis stage on the ribosome.</text>
</comment>
<proteinExistence type="inferred from homology"/>
<dbReference type="Proteomes" id="UP000731465">
    <property type="component" value="Unassembled WGS sequence"/>
</dbReference>
<dbReference type="Gene3D" id="3.30.479.20">
    <property type="entry name" value="Elongation factor Ts, dimerisation domain"/>
    <property type="match status" value="2"/>
</dbReference>
<dbReference type="CDD" id="cd14275">
    <property type="entry name" value="UBA_EF-Ts"/>
    <property type="match status" value="1"/>
</dbReference>
<keyword evidence="3 5" id="KW-0251">Elongation factor</keyword>
<dbReference type="InterPro" id="IPR009060">
    <property type="entry name" value="UBA-like_sf"/>
</dbReference>
<dbReference type="PANTHER" id="PTHR11741">
    <property type="entry name" value="ELONGATION FACTOR TS"/>
    <property type="match status" value="1"/>
</dbReference>
<dbReference type="InterPro" id="IPR001816">
    <property type="entry name" value="Transl_elong_EFTs/EF1B"/>
</dbReference>
<evidence type="ECO:0000256" key="4">
    <source>
        <dbReference type="ARBA" id="ARBA00022917"/>
    </source>
</evidence>
<evidence type="ECO:0000256" key="3">
    <source>
        <dbReference type="ARBA" id="ARBA00022768"/>
    </source>
</evidence>
<dbReference type="SUPFAM" id="SSF54713">
    <property type="entry name" value="Elongation factor Ts (EF-Ts), dimerisation domain"/>
    <property type="match status" value="2"/>
</dbReference>
<dbReference type="PROSITE" id="PS01126">
    <property type="entry name" value="EF_TS_1"/>
    <property type="match status" value="1"/>
</dbReference>
<comment type="caution">
    <text evidence="7">The sequence shown here is derived from an EMBL/GenBank/DDBJ whole genome shotgun (WGS) entry which is preliminary data.</text>
</comment>
<gene>
    <name evidence="5" type="primary">tsf</name>
    <name evidence="7" type="ORF">J5V48_02415</name>
</gene>
<evidence type="ECO:0000256" key="1">
    <source>
        <dbReference type="ARBA" id="ARBA00005532"/>
    </source>
</evidence>
<dbReference type="NCBIfam" id="TIGR00116">
    <property type="entry name" value="tsf"/>
    <property type="match status" value="1"/>
</dbReference>
<dbReference type="EMBL" id="JAGFNY010000004">
    <property type="protein sequence ID" value="MBW7569742.1"/>
    <property type="molecule type" value="Genomic_DNA"/>
</dbReference>
<dbReference type="Gene3D" id="1.10.8.10">
    <property type="entry name" value="DNA helicase RuvA subunit, C-terminal domain"/>
    <property type="match status" value="1"/>
</dbReference>
<keyword evidence="4 5" id="KW-0648">Protein biosynthesis</keyword>
<evidence type="ECO:0000256" key="5">
    <source>
        <dbReference type="HAMAP-Rule" id="MF_00050"/>
    </source>
</evidence>
<dbReference type="Pfam" id="PF00889">
    <property type="entry name" value="EF_TS"/>
    <property type="match status" value="1"/>
</dbReference>
<evidence type="ECO:0000313" key="8">
    <source>
        <dbReference type="Proteomes" id="UP000731465"/>
    </source>
</evidence>
<accession>A0ABS7DEL2</accession>
<keyword evidence="8" id="KW-1185">Reference proteome</keyword>
<comment type="similarity">
    <text evidence="1 5">Belongs to the EF-Ts family.</text>
</comment>
<dbReference type="GO" id="GO:0003746">
    <property type="term" value="F:translation elongation factor activity"/>
    <property type="evidence" value="ECO:0007669"/>
    <property type="project" value="UniProtKB-KW"/>
</dbReference>
<evidence type="ECO:0000313" key="7">
    <source>
        <dbReference type="EMBL" id="MBW7569742.1"/>
    </source>
</evidence>
<protein>
    <recommendedName>
        <fullName evidence="2 5">Elongation factor Ts</fullName>
        <shortName evidence="5">EF-Ts</shortName>
    </recommendedName>
</protein>
<dbReference type="Gene3D" id="1.10.286.20">
    <property type="match status" value="1"/>
</dbReference>
<dbReference type="InterPro" id="IPR036402">
    <property type="entry name" value="EF-Ts_dimer_sf"/>
</dbReference>
<comment type="caution">
    <text evidence="5">Lacks conserved residue(s) required for the propagation of feature annotation.</text>
</comment>
<organism evidence="7 8">
    <name type="scientific">Succinivibrio faecicola</name>
    <dbReference type="NCBI Taxonomy" id="2820300"/>
    <lineage>
        <taxon>Bacteria</taxon>
        <taxon>Pseudomonadati</taxon>
        <taxon>Pseudomonadota</taxon>
        <taxon>Gammaproteobacteria</taxon>
        <taxon>Aeromonadales</taxon>
        <taxon>Succinivibrionaceae</taxon>
        <taxon>Succinivibrio</taxon>
    </lineage>
</organism>
<feature type="domain" description="Translation elongation factor EFTs/EF1B dimerisation" evidence="6">
    <location>
        <begin position="72"/>
        <end position="273"/>
    </location>
</feature>
<comment type="subcellular location">
    <subcellularLocation>
        <location evidence="5">Cytoplasm</location>
    </subcellularLocation>
</comment>
<dbReference type="InterPro" id="IPR018101">
    <property type="entry name" value="Transl_elong_Ts_CS"/>
</dbReference>
<evidence type="ECO:0000256" key="2">
    <source>
        <dbReference type="ARBA" id="ARBA00016956"/>
    </source>
</evidence>
<reference evidence="7 8" key="1">
    <citation type="submission" date="2021-03" db="EMBL/GenBank/DDBJ databases">
        <title>Succinivibrio sp. nov. isolated from feces of cow.</title>
        <authorList>
            <person name="Choi J.-Y."/>
        </authorList>
    </citation>
    <scope>NUCLEOTIDE SEQUENCE [LARGE SCALE GENOMIC DNA]</scope>
    <source>
        <strain evidence="7 8">AGMB01872</strain>
    </source>
</reference>
<dbReference type="SUPFAM" id="SSF46934">
    <property type="entry name" value="UBA-like"/>
    <property type="match status" value="1"/>
</dbReference>
<name>A0ABS7DEL2_9GAMM</name>
<sequence>MATVTAAMVKELRDATGAGMMDCKKALVAADGNMQAAIDAMRKSGAAKAAKKAGRTAAEGIIAVASNANKIALVEVNSETDFCAKNAEFVTYAQKVADLALASSISDVEALKAAQLDGQTVADALTALVAKIGENLQLRRVALVEAKEGETLGLYVHSNKRIGVAAVIKGGDESVAKDVAMHICASKPDFVKPEDVSAEVVEHERQVQIEIAMKSGKPQAIAEKMVEGRMKKFTGEVSLTGQPFVKNPEISVGQMLKEHNADAVSFIRYEVGEGIEKAVVDFAAEVQAQVAAAQK</sequence>
<dbReference type="RefSeq" id="WP_219936721.1">
    <property type="nucleotide sequence ID" value="NZ_JAGFNY010000004.1"/>
</dbReference>
<dbReference type="HAMAP" id="MF_00050">
    <property type="entry name" value="EF_Ts"/>
    <property type="match status" value="1"/>
</dbReference>
<dbReference type="InterPro" id="IPR014039">
    <property type="entry name" value="Transl_elong_EFTs/EF1B_dimer"/>
</dbReference>
<keyword evidence="5" id="KW-0963">Cytoplasm</keyword>
<dbReference type="PANTHER" id="PTHR11741:SF0">
    <property type="entry name" value="ELONGATION FACTOR TS, MITOCHONDRIAL"/>
    <property type="match status" value="1"/>
</dbReference>
<evidence type="ECO:0000259" key="6">
    <source>
        <dbReference type="Pfam" id="PF00889"/>
    </source>
</evidence>